<dbReference type="Proteomes" id="UP000092651">
    <property type="component" value="Unassembled WGS sequence"/>
</dbReference>
<keyword evidence="2" id="KW-1185">Reference proteome</keyword>
<reference evidence="1 2" key="1">
    <citation type="submission" date="2016-07" db="EMBL/GenBank/DDBJ databases">
        <authorList>
            <person name="Jeong J.-J."/>
            <person name="Kim D.W."/>
            <person name="Sang M.K."/>
            <person name="Choi I.-G."/>
            <person name="Kim K.D."/>
        </authorList>
    </citation>
    <scope>NUCLEOTIDE SEQUENCE [LARGE SCALE GENOMIC DNA]</scope>
    <source>
        <strain evidence="1 2">UTM-3</strain>
    </source>
</reference>
<organism evidence="1 2">
    <name type="scientific">Chryseobacterium artocarpi</name>
    <dbReference type="NCBI Taxonomy" id="1414727"/>
    <lineage>
        <taxon>Bacteria</taxon>
        <taxon>Pseudomonadati</taxon>
        <taxon>Bacteroidota</taxon>
        <taxon>Flavobacteriia</taxon>
        <taxon>Flavobacteriales</taxon>
        <taxon>Weeksellaceae</taxon>
        <taxon>Chryseobacterium group</taxon>
        <taxon>Chryseobacterium</taxon>
    </lineage>
</organism>
<sequence>MNITRIFSDKEGDTHFESINIPLVDQGDIGFLSETFDVQKLQFRKVSANYNYDFHCAPQIQYIVLLDGGVEIETSLGIKKKFQTGEILLVEDITGKGHKTKNLEKKERTSLFIYIKD</sequence>
<evidence type="ECO:0000313" key="2">
    <source>
        <dbReference type="Proteomes" id="UP000092651"/>
    </source>
</evidence>
<dbReference type="RefSeq" id="WP_065392935.1">
    <property type="nucleotide sequence ID" value="NZ_MAYH01000001.1"/>
</dbReference>
<dbReference type="EMBL" id="MAYH01000001">
    <property type="protein sequence ID" value="OCA77181.1"/>
    <property type="molecule type" value="Genomic_DNA"/>
</dbReference>
<accession>A0A1B9A003</accession>
<dbReference type="AlphaFoldDB" id="A0A1B9A003"/>
<evidence type="ECO:0000313" key="1">
    <source>
        <dbReference type="EMBL" id="OCA77181.1"/>
    </source>
</evidence>
<gene>
    <name evidence="1" type="ORF">BBI01_01575</name>
</gene>
<proteinExistence type="predicted"/>
<comment type="caution">
    <text evidence="1">The sequence shown here is derived from an EMBL/GenBank/DDBJ whole genome shotgun (WGS) entry which is preliminary data.</text>
</comment>
<name>A0A1B9A003_9FLAO</name>
<protein>
    <recommendedName>
        <fullName evidence="3">Cupin</fullName>
    </recommendedName>
</protein>
<dbReference type="OrthoDB" id="4205621at2"/>
<evidence type="ECO:0008006" key="3">
    <source>
        <dbReference type="Google" id="ProtNLM"/>
    </source>
</evidence>